<proteinExistence type="predicted"/>
<dbReference type="EMBL" id="CVRI01000038">
    <property type="protein sequence ID" value="CRK93800.1"/>
    <property type="molecule type" value="Genomic_DNA"/>
</dbReference>
<accession>A0A1J1I0D7</accession>
<protein>
    <submittedName>
        <fullName evidence="1">CLUMA_CG007328, isoform A</fullName>
    </submittedName>
</protein>
<organism evidence="1 2">
    <name type="scientific">Clunio marinus</name>
    <dbReference type="NCBI Taxonomy" id="568069"/>
    <lineage>
        <taxon>Eukaryota</taxon>
        <taxon>Metazoa</taxon>
        <taxon>Ecdysozoa</taxon>
        <taxon>Arthropoda</taxon>
        <taxon>Hexapoda</taxon>
        <taxon>Insecta</taxon>
        <taxon>Pterygota</taxon>
        <taxon>Neoptera</taxon>
        <taxon>Endopterygota</taxon>
        <taxon>Diptera</taxon>
        <taxon>Nematocera</taxon>
        <taxon>Chironomoidea</taxon>
        <taxon>Chironomidae</taxon>
        <taxon>Clunio</taxon>
    </lineage>
</organism>
<dbReference type="AlphaFoldDB" id="A0A1J1I0D7"/>
<keyword evidence="2" id="KW-1185">Reference proteome</keyword>
<evidence type="ECO:0000313" key="1">
    <source>
        <dbReference type="EMBL" id="CRK93800.1"/>
    </source>
</evidence>
<gene>
    <name evidence="1" type="ORF">CLUMA_CG007328</name>
</gene>
<evidence type="ECO:0000313" key="2">
    <source>
        <dbReference type="Proteomes" id="UP000183832"/>
    </source>
</evidence>
<name>A0A1J1I0D7_9DIPT</name>
<reference evidence="1 2" key="1">
    <citation type="submission" date="2015-04" db="EMBL/GenBank/DDBJ databases">
        <authorList>
            <person name="Syromyatnikov M.Y."/>
            <person name="Popov V.N."/>
        </authorList>
    </citation>
    <scope>NUCLEOTIDE SEQUENCE [LARGE SCALE GENOMIC DNA]</scope>
</reference>
<sequence length="63" mass="7561">MEKIVALKKDETSPERWKFQFNGDLCLWFKHVGRHLMNLVILVRRVNLAPKVRRKTLFPTRAK</sequence>
<dbReference type="Proteomes" id="UP000183832">
    <property type="component" value="Unassembled WGS sequence"/>
</dbReference>